<protein>
    <submittedName>
        <fullName evidence="1">Uncharacterized protein</fullName>
    </submittedName>
</protein>
<evidence type="ECO:0000313" key="2">
    <source>
        <dbReference type="Proteomes" id="UP001239111"/>
    </source>
</evidence>
<dbReference type="EMBL" id="CM056743">
    <property type="protein sequence ID" value="KAJ8672820.1"/>
    <property type="molecule type" value="Genomic_DNA"/>
</dbReference>
<dbReference type="Proteomes" id="UP001239111">
    <property type="component" value="Chromosome 3"/>
</dbReference>
<organism evidence="1 2">
    <name type="scientific">Eretmocerus hayati</name>
    <dbReference type="NCBI Taxonomy" id="131215"/>
    <lineage>
        <taxon>Eukaryota</taxon>
        <taxon>Metazoa</taxon>
        <taxon>Ecdysozoa</taxon>
        <taxon>Arthropoda</taxon>
        <taxon>Hexapoda</taxon>
        <taxon>Insecta</taxon>
        <taxon>Pterygota</taxon>
        <taxon>Neoptera</taxon>
        <taxon>Endopterygota</taxon>
        <taxon>Hymenoptera</taxon>
        <taxon>Apocrita</taxon>
        <taxon>Proctotrupomorpha</taxon>
        <taxon>Chalcidoidea</taxon>
        <taxon>Aphelinidae</taxon>
        <taxon>Aphelininae</taxon>
        <taxon>Eretmocerus</taxon>
    </lineage>
</organism>
<evidence type="ECO:0000313" key="1">
    <source>
        <dbReference type="EMBL" id="KAJ8672820.1"/>
    </source>
</evidence>
<proteinExistence type="predicted"/>
<accession>A0ACC2NNH5</accession>
<gene>
    <name evidence="1" type="ORF">QAD02_004080</name>
</gene>
<keyword evidence="2" id="KW-1185">Reference proteome</keyword>
<comment type="caution">
    <text evidence="1">The sequence shown here is derived from an EMBL/GenBank/DDBJ whole genome shotgun (WGS) entry which is preliminary data.</text>
</comment>
<reference evidence="1" key="1">
    <citation type="submission" date="2023-04" db="EMBL/GenBank/DDBJ databases">
        <title>A chromosome-level genome assembly of the parasitoid wasp Eretmocerus hayati.</title>
        <authorList>
            <person name="Zhong Y."/>
            <person name="Liu S."/>
            <person name="Liu Y."/>
        </authorList>
    </citation>
    <scope>NUCLEOTIDE SEQUENCE</scope>
    <source>
        <strain evidence="1">ZJU_SS_LIU_2023</strain>
    </source>
</reference>
<sequence length="109" mass="12445">MTDEPKCEETGNRDSVAHAGVPLATDDGSNAKAVPATVDSHVEWFSVTYTLRPRSFALKSEPEVPMDIKSLPLHNERKKRKKGGRRRRPRQARRRTIRRSCPRLTVRII</sequence>
<name>A0ACC2NNH5_9HYME</name>